<dbReference type="RefSeq" id="WP_011876910.1">
    <property type="nucleotide sequence ID" value="NC_009253.1"/>
</dbReference>
<dbReference type="SUPFAM" id="SSF52540">
    <property type="entry name" value="P-loop containing nucleoside triphosphate hydrolases"/>
    <property type="match status" value="1"/>
</dbReference>
<feature type="transmembrane region" description="Helical" evidence="6">
    <location>
        <begin position="601"/>
        <end position="622"/>
    </location>
</feature>
<sequence>MSDDFDLKGYRENKLKITQAELASWLGVTQDYISKIENGNISVGLDFLLKFCNAVGDTPDGVLNFKLNNPGPLEIGDVYKEIKLKKKMLDLHVQPRIEKFNYDENNYGTALTKIDELYDIINIYGSKPLVAFLGPSDAGKSRLINILTGLDVLLAQWTPTTAATVYLKHIEDKPKWMGSDDVWVFKAESEEKGWDFRRYYDPDYCNQYKVFSGGLEILTKYCNRHTENLYKQVDSAVVYLESEILKACDIVDLPGFGTDNHRDTAQAQRAREKADVVVFLCQSNGFLNHENDLIFLKNVIQCLPPVNLSTNLPVLSNLMIVASQAHIVGESQVENLFRRGYTALDNQLNEGVIRSVFKISKPEFLSQLKNRFFSYSIESTNLRKDFVAELKRLLEEVLPVLRNKLLNNAIQEFINNTGELFADETKKFQLALNERETTKKIYEKKLQGKPRLYAQIQDGREKIIDLIEYLKKEDCQKLKTWEEKNITVKTIEKIIEDKKYTKKQAQQYLASNITDLYFVELQNIVSRSSEVFARESKKLFADIEKTSNEFNKLPMGQVDIPFDFKGAMAGGLAGATVLGGLSVMAASMGNLGGYILVAKGVSVLSAMGVSVGGTAAAASAVAALGGPITIGLALAATAYVLIQAFFGESWKTRLAKQVKEALTKEKVLENYSNEVVKFWDETKTAFLSLVDTIINKYEEHLLDLKVIIETYNEVELRDKVRKSWEMKHFFEEIPWDQS</sequence>
<dbReference type="PROSITE" id="PS50943">
    <property type="entry name" value="HTH_CROC1"/>
    <property type="match status" value="1"/>
</dbReference>
<evidence type="ECO:0000313" key="9">
    <source>
        <dbReference type="Proteomes" id="UP000001556"/>
    </source>
</evidence>
<keyword evidence="5 6" id="KW-0472">Membrane</keyword>
<evidence type="ECO:0000256" key="4">
    <source>
        <dbReference type="ARBA" id="ARBA00023134"/>
    </source>
</evidence>
<keyword evidence="4" id="KW-0342">GTP-binding</keyword>
<dbReference type="PANTHER" id="PTHR10465:SF0">
    <property type="entry name" value="SARCALUMENIN"/>
    <property type="match status" value="1"/>
</dbReference>
<dbReference type="Pfam" id="PF00350">
    <property type="entry name" value="Dynamin_N"/>
    <property type="match status" value="1"/>
</dbReference>
<dbReference type="SMART" id="SM00530">
    <property type="entry name" value="HTH_XRE"/>
    <property type="match status" value="1"/>
</dbReference>
<dbReference type="PANTHER" id="PTHR10465">
    <property type="entry name" value="TRANSMEMBRANE GTPASE FZO1"/>
    <property type="match status" value="1"/>
</dbReference>
<evidence type="ECO:0000256" key="3">
    <source>
        <dbReference type="ARBA" id="ARBA00022801"/>
    </source>
</evidence>
<dbReference type="eggNOG" id="COG0699">
    <property type="taxonomic scope" value="Bacteria"/>
</dbReference>
<dbReference type="GO" id="GO:0005525">
    <property type="term" value="F:GTP binding"/>
    <property type="evidence" value="ECO:0007669"/>
    <property type="project" value="UniProtKB-KW"/>
</dbReference>
<evidence type="ECO:0000256" key="2">
    <source>
        <dbReference type="ARBA" id="ARBA00022741"/>
    </source>
</evidence>
<comment type="subcellular location">
    <subcellularLocation>
        <location evidence="1">Membrane</location>
    </subcellularLocation>
</comment>
<keyword evidence="3" id="KW-0378">Hydrolase</keyword>
<dbReference type="HOGENOM" id="CLU_384844_0_0_9"/>
<evidence type="ECO:0000256" key="5">
    <source>
        <dbReference type="ARBA" id="ARBA00023136"/>
    </source>
</evidence>
<dbReference type="SUPFAM" id="SSF47413">
    <property type="entry name" value="lambda repressor-like DNA-binding domains"/>
    <property type="match status" value="1"/>
</dbReference>
<name>A4J1X0_DESRM</name>
<accession>A4J1X0</accession>
<organism evidence="8 9">
    <name type="scientific">Desulforamulus reducens (strain ATCC BAA-1160 / DSM 100696 / MI-1)</name>
    <name type="common">Desulfotomaculum reducens</name>
    <dbReference type="NCBI Taxonomy" id="349161"/>
    <lineage>
        <taxon>Bacteria</taxon>
        <taxon>Bacillati</taxon>
        <taxon>Bacillota</taxon>
        <taxon>Clostridia</taxon>
        <taxon>Eubacteriales</taxon>
        <taxon>Peptococcaceae</taxon>
        <taxon>Desulforamulus</taxon>
    </lineage>
</organism>
<evidence type="ECO:0000313" key="8">
    <source>
        <dbReference type="EMBL" id="ABO49073.1"/>
    </source>
</evidence>
<dbReference type="EMBL" id="CP000612">
    <property type="protein sequence ID" value="ABO49073.1"/>
    <property type="molecule type" value="Genomic_DNA"/>
</dbReference>
<feature type="domain" description="HTH cro/C1-type" evidence="7">
    <location>
        <begin position="7"/>
        <end position="62"/>
    </location>
</feature>
<dbReference type="Gene3D" id="1.10.260.40">
    <property type="entry name" value="lambda repressor-like DNA-binding domains"/>
    <property type="match status" value="1"/>
</dbReference>
<dbReference type="InterPro" id="IPR027417">
    <property type="entry name" value="P-loop_NTPase"/>
</dbReference>
<dbReference type="GO" id="GO:0008053">
    <property type="term" value="P:mitochondrial fusion"/>
    <property type="evidence" value="ECO:0007669"/>
    <property type="project" value="TreeGrafter"/>
</dbReference>
<evidence type="ECO:0000256" key="1">
    <source>
        <dbReference type="ARBA" id="ARBA00004370"/>
    </source>
</evidence>
<gene>
    <name evidence="8" type="ordered locus">Dred_0528</name>
</gene>
<dbReference type="GO" id="GO:0003924">
    <property type="term" value="F:GTPase activity"/>
    <property type="evidence" value="ECO:0007669"/>
    <property type="project" value="InterPro"/>
</dbReference>
<dbReference type="InterPro" id="IPR001387">
    <property type="entry name" value="Cro/C1-type_HTH"/>
</dbReference>
<dbReference type="KEGG" id="drm:Dred_0528"/>
<dbReference type="InterPro" id="IPR027094">
    <property type="entry name" value="Mitofusin_fam"/>
</dbReference>
<keyword evidence="9" id="KW-1185">Reference proteome</keyword>
<evidence type="ECO:0000259" key="7">
    <source>
        <dbReference type="PROSITE" id="PS50943"/>
    </source>
</evidence>
<keyword evidence="2" id="KW-0547">Nucleotide-binding</keyword>
<dbReference type="InterPro" id="IPR010982">
    <property type="entry name" value="Lambda_DNA-bd_dom_sf"/>
</dbReference>
<dbReference type="Gene3D" id="3.40.50.300">
    <property type="entry name" value="P-loop containing nucleotide triphosphate hydrolases"/>
    <property type="match status" value="1"/>
</dbReference>
<dbReference type="Pfam" id="PF01381">
    <property type="entry name" value="HTH_3"/>
    <property type="match status" value="1"/>
</dbReference>
<dbReference type="CDD" id="cd00093">
    <property type="entry name" value="HTH_XRE"/>
    <property type="match status" value="1"/>
</dbReference>
<evidence type="ECO:0000256" key="6">
    <source>
        <dbReference type="SAM" id="Phobius"/>
    </source>
</evidence>
<dbReference type="InterPro" id="IPR045063">
    <property type="entry name" value="Dynamin_N"/>
</dbReference>
<feature type="transmembrane region" description="Helical" evidence="6">
    <location>
        <begin position="628"/>
        <end position="646"/>
    </location>
</feature>
<dbReference type="OrthoDB" id="9816479at2"/>
<reference evidence="8 9" key="1">
    <citation type="submission" date="2007-03" db="EMBL/GenBank/DDBJ databases">
        <title>Complete sequence of Desulfotomaculum reducens MI-1.</title>
        <authorList>
            <consortium name="US DOE Joint Genome Institute"/>
            <person name="Copeland A."/>
            <person name="Lucas S."/>
            <person name="Lapidus A."/>
            <person name="Barry K."/>
            <person name="Detter J.C."/>
            <person name="Glavina del Rio T."/>
            <person name="Hammon N."/>
            <person name="Israni S."/>
            <person name="Dalin E."/>
            <person name="Tice H."/>
            <person name="Pitluck S."/>
            <person name="Sims D."/>
            <person name="Brettin T."/>
            <person name="Bruce D."/>
            <person name="Han C."/>
            <person name="Tapia R."/>
            <person name="Schmutz J."/>
            <person name="Larimer F."/>
            <person name="Land M."/>
            <person name="Hauser L."/>
            <person name="Kyrpides N."/>
            <person name="Kim E."/>
            <person name="Tebo B.M."/>
            <person name="Richardson P."/>
        </authorList>
    </citation>
    <scope>NUCLEOTIDE SEQUENCE [LARGE SCALE GENOMIC DNA]</scope>
    <source>
        <strain evidence="8 9">MI-1</strain>
    </source>
</reference>
<dbReference type="GO" id="GO:0003677">
    <property type="term" value="F:DNA binding"/>
    <property type="evidence" value="ECO:0007669"/>
    <property type="project" value="InterPro"/>
</dbReference>
<feature type="transmembrane region" description="Helical" evidence="6">
    <location>
        <begin position="567"/>
        <end position="589"/>
    </location>
</feature>
<dbReference type="GO" id="GO:0016020">
    <property type="term" value="C:membrane"/>
    <property type="evidence" value="ECO:0007669"/>
    <property type="project" value="UniProtKB-SubCell"/>
</dbReference>
<dbReference type="Proteomes" id="UP000001556">
    <property type="component" value="Chromosome"/>
</dbReference>
<protein>
    <submittedName>
        <fullName evidence="8">Transcriptional regulator, XRE family</fullName>
    </submittedName>
</protein>
<keyword evidence="6" id="KW-0812">Transmembrane</keyword>
<dbReference type="AlphaFoldDB" id="A4J1X0"/>
<proteinExistence type="predicted"/>
<keyword evidence="6" id="KW-1133">Transmembrane helix</keyword>